<dbReference type="InParanoid" id="A0A165IM87"/>
<gene>
    <name evidence="2" type="ORF">LAESUDRAFT_37643</name>
</gene>
<dbReference type="RefSeq" id="XP_040770784.1">
    <property type="nucleotide sequence ID" value="XM_040902228.1"/>
</dbReference>
<keyword evidence="1" id="KW-0472">Membrane</keyword>
<protein>
    <submittedName>
        <fullName evidence="2">Uncharacterized protein</fullName>
    </submittedName>
</protein>
<feature type="transmembrane region" description="Helical" evidence="1">
    <location>
        <begin position="26"/>
        <end position="48"/>
    </location>
</feature>
<evidence type="ECO:0000256" key="1">
    <source>
        <dbReference type="SAM" id="Phobius"/>
    </source>
</evidence>
<organism evidence="2 3">
    <name type="scientific">Laetiporus sulphureus 93-53</name>
    <dbReference type="NCBI Taxonomy" id="1314785"/>
    <lineage>
        <taxon>Eukaryota</taxon>
        <taxon>Fungi</taxon>
        <taxon>Dikarya</taxon>
        <taxon>Basidiomycota</taxon>
        <taxon>Agaricomycotina</taxon>
        <taxon>Agaricomycetes</taxon>
        <taxon>Polyporales</taxon>
        <taxon>Laetiporus</taxon>
    </lineage>
</organism>
<keyword evidence="1" id="KW-0812">Transmembrane</keyword>
<reference evidence="2 3" key="1">
    <citation type="journal article" date="2016" name="Mol. Biol. Evol.">
        <title>Comparative Genomics of Early-Diverging Mushroom-Forming Fungi Provides Insights into the Origins of Lignocellulose Decay Capabilities.</title>
        <authorList>
            <person name="Nagy L.G."/>
            <person name="Riley R."/>
            <person name="Tritt A."/>
            <person name="Adam C."/>
            <person name="Daum C."/>
            <person name="Floudas D."/>
            <person name="Sun H."/>
            <person name="Yadav J.S."/>
            <person name="Pangilinan J."/>
            <person name="Larsson K.H."/>
            <person name="Matsuura K."/>
            <person name="Barry K."/>
            <person name="Labutti K."/>
            <person name="Kuo R."/>
            <person name="Ohm R.A."/>
            <person name="Bhattacharya S.S."/>
            <person name="Shirouzu T."/>
            <person name="Yoshinaga Y."/>
            <person name="Martin F.M."/>
            <person name="Grigoriev I.V."/>
            <person name="Hibbett D.S."/>
        </authorList>
    </citation>
    <scope>NUCLEOTIDE SEQUENCE [LARGE SCALE GENOMIC DNA]</scope>
    <source>
        <strain evidence="2 3">93-53</strain>
    </source>
</reference>
<sequence length="93" mass="10527">MTTVRTHACLYYVLSSFSSCKEDHPAFFLIATTTSIVLPVCDVFLLPCRCVTHLLLRQISKVRNGRLRCMMPVGSSAWRLSKRSNNMRQSSTS</sequence>
<dbReference type="EMBL" id="KV427605">
    <property type="protein sequence ID" value="KZT13274.1"/>
    <property type="molecule type" value="Genomic_DNA"/>
</dbReference>
<dbReference type="GeneID" id="63819259"/>
<dbReference type="Proteomes" id="UP000076871">
    <property type="component" value="Unassembled WGS sequence"/>
</dbReference>
<evidence type="ECO:0000313" key="3">
    <source>
        <dbReference type="Proteomes" id="UP000076871"/>
    </source>
</evidence>
<name>A0A165IM87_9APHY</name>
<proteinExistence type="predicted"/>
<evidence type="ECO:0000313" key="2">
    <source>
        <dbReference type="EMBL" id="KZT13274.1"/>
    </source>
</evidence>
<accession>A0A165IM87</accession>
<dbReference type="AlphaFoldDB" id="A0A165IM87"/>
<dbReference type="PROSITE" id="PS51257">
    <property type="entry name" value="PROKAR_LIPOPROTEIN"/>
    <property type="match status" value="1"/>
</dbReference>
<keyword evidence="3" id="KW-1185">Reference proteome</keyword>
<keyword evidence="1" id="KW-1133">Transmembrane helix</keyword>